<dbReference type="InterPro" id="IPR056840">
    <property type="entry name" value="HEAT_IPO9_central"/>
</dbReference>
<evidence type="ECO:0000256" key="4">
    <source>
        <dbReference type="ARBA" id="ARBA00023242"/>
    </source>
</evidence>
<keyword evidence="3" id="KW-0653">Protein transport</keyword>
<keyword evidence="7" id="KW-1185">Reference proteome</keyword>
<dbReference type="Pfam" id="PF25018">
    <property type="entry name" value="HEAT_IPO9_c"/>
    <property type="match status" value="1"/>
</dbReference>
<feature type="domain" description="Importin N-terminal" evidence="5">
    <location>
        <begin position="22"/>
        <end position="114"/>
    </location>
</feature>
<reference evidence="6" key="1">
    <citation type="submission" date="2023-03" db="EMBL/GenBank/DDBJ databases">
        <title>Mating type loci evolution in Malassezia.</title>
        <authorList>
            <person name="Coelho M.A."/>
        </authorList>
    </citation>
    <scope>NUCLEOTIDE SEQUENCE</scope>
    <source>
        <strain evidence="6">CBS 14135</strain>
    </source>
</reference>
<keyword evidence="4" id="KW-0539">Nucleus</keyword>
<dbReference type="InterPro" id="IPR016024">
    <property type="entry name" value="ARM-type_fold"/>
</dbReference>
<evidence type="ECO:0000256" key="2">
    <source>
        <dbReference type="ARBA" id="ARBA00022448"/>
    </source>
</evidence>
<proteinExistence type="predicted"/>
<sequence>MDALVTCLASSLSSELAVRQQAETSLEQRAYPVNDPQGAYGVELARVFADHAVSLPLRQAAGIALKKYVYERWSIYFDEYLRQATAANAMGDAGAVPEDAKHTMHLLLLEALGDAERKIRLLAAQLLSIVGSCDFPDQFPELLPVLRDYLLAYRANDVRAADRVHGAMKFLSDFVQVELDENQLLEIAQQFIPPLQQILADDSVSVSAHTKARCVLVFRQCLTSLHTVRETYAQTVDEAVAHYLPPWLDALHTLLDPAFYAQADWREARTWEVLGLRREIVRTLGVASRFRKHFASAASALMVSCIANLEQLAPLFAQVELAAEPVYDEPSTPDGDADVACGIPGVATALFNLFAETLETRALRSLLVDGGTGGEGTATGAFAHLVRLLTVYAQITREDEELFSDDPSAFVDEDDEESMLVTLRTSATDFLDQLLDTYPLPLLRILGGVARAVEHTPSMGDAPNADGVIPWKWREALLMLLGNTHNLIEEVLDTAPGDDHTLRPLDVVQTIAVPSMAPGTPSFLRGRSFVFVSQYISLLDDAFRHSVFAEAMQVLHASDAEAPLHVKLSAVRAVRNLAQLTDALPVDDARAIVRELGPLLLHAHGSPLVLVIDAVDAALDAPFTEADAPVLVDVGRAALQTWRTHASDPQVEISLAALLESLVRRAGPGAAEVVRLGVETAAQALYDDPQGTGLGASAAAMARALLAAAPAPLLEGSVAPLLAAAAHYLVHVDDVEAAQSLVFCLTLLFQKRPEDVLAWHDHGMPALEVVLRIVQRQLQSDDEAVVGMPFGVLLVTLFLQASANASTASALVGVMPGLVHALATKLVVASSSDCIMATLFPLQYLFAQHTDEVVRLLSVTNAGEGDALRAVVGKWLEHAELTIGHAVTNLHLLALARLYTQWPVSLDTLMVKGDVRAVPADVIVTRSKARSAELYDTIPARVKVAQLLLHDFQTQADERSHAADLAAAVDLGAAAEDADGWEDDEEANAADAERDARRLAFLDDLGALGLDMEDDGDDDPPYMAPIVSLPGFAPIASLDRVATLAEALRHTPADVAERLTPEQRTAWQAAQNYTPT</sequence>
<dbReference type="PANTHER" id="PTHR10997:SF9">
    <property type="entry name" value="IMPORTIN-9"/>
    <property type="match status" value="1"/>
</dbReference>
<dbReference type="InterPro" id="IPR011989">
    <property type="entry name" value="ARM-like"/>
</dbReference>
<gene>
    <name evidence="6" type="ORF">MBRA1_002097</name>
</gene>
<dbReference type="Gene3D" id="1.25.10.10">
    <property type="entry name" value="Leucine-rich Repeat Variant"/>
    <property type="match status" value="1"/>
</dbReference>
<dbReference type="Proteomes" id="UP001216638">
    <property type="component" value="Chromosome 2"/>
</dbReference>
<dbReference type="InterPro" id="IPR001494">
    <property type="entry name" value="Importin-beta_N"/>
</dbReference>
<evidence type="ECO:0000313" key="6">
    <source>
        <dbReference type="EMBL" id="WFC95449.1"/>
    </source>
</evidence>
<organism evidence="6 7">
    <name type="scientific">Malassezia brasiliensis</name>
    <dbReference type="NCBI Taxonomy" id="1821822"/>
    <lineage>
        <taxon>Eukaryota</taxon>
        <taxon>Fungi</taxon>
        <taxon>Dikarya</taxon>
        <taxon>Basidiomycota</taxon>
        <taxon>Ustilaginomycotina</taxon>
        <taxon>Malasseziomycetes</taxon>
        <taxon>Malasseziales</taxon>
        <taxon>Malasseziaceae</taxon>
        <taxon>Malassezia</taxon>
    </lineage>
</organism>
<name>A0AAF0DTP4_9BASI</name>
<dbReference type="AlphaFoldDB" id="A0AAF0DTP4"/>
<dbReference type="GO" id="GO:0031267">
    <property type="term" value="F:small GTPase binding"/>
    <property type="evidence" value="ECO:0007669"/>
    <property type="project" value="InterPro"/>
</dbReference>
<evidence type="ECO:0000259" key="5">
    <source>
        <dbReference type="PROSITE" id="PS50166"/>
    </source>
</evidence>
<comment type="subcellular location">
    <subcellularLocation>
        <location evidence="1">Nucleus</location>
    </subcellularLocation>
</comment>
<dbReference type="EMBL" id="CP119952">
    <property type="protein sequence ID" value="WFC95449.1"/>
    <property type="molecule type" value="Genomic_DNA"/>
</dbReference>
<dbReference type="PROSITE" id="PS50166">
    <property type="entry name" value="IMPORTIN_B_NT"/>
    <property type="match status" value="1"/>
</dbReference>
<dbReference type="GO" id="GO:0005829">
    <property type="term" value="C:cytosol"/>
    <property type="evidence" value="ECO:0007669"/>
    <property type="project" value="TreeGrafter"/>
</dbReference>
<evidence type="ECO:0000313" key="7">
    <source>
        <dbReference type="Proteomes" id="UP001216638"/>
    </source>
</evidence>
<dbReference type="GO" id="GO:0005635">
    <property type="term" value="C:nuclear envelope"/>
    <property type="evidence" value="ECO:0007669"/>
    <property type="project" value="TreeGrafter"/>
</dbReference>
<protein>
    <recommendedName>
        <fullName evidence="5">Importin N-terminal domain-containing protein</fullName>
    </recommendedName>
</protein>
<keyword evidence="2" id="KW-0813">Transport</keyword>
<dbReference type="GO" id="GO:0006606">
    <property type="term" value="P:protein import into nucleus"/>
    <property type="evidence" value="ECO:0007669"/>
    <property type="project" value="TreeGrafter"/>
</dbReference>
<evidence type="ECO:0000256" key="3">
    <source>
        <dbReference type="ARBA" id="ARBA00022927"/>
    </source>
</evidence>
<dbReference type="SUPFAM" id="SSF48371">
    <property type="entry name" value="ARM repeat"/>
    <property type="match status" value="1"/>
</dbReference>
<evidence type="ECO:0000256" key="1">
    <source>
        <dbReference type="ARBA" id="ARBA00004123"/>
    </source>
</evidence>
<accession>A0AAF0DTP4</accession>
<dbReference type="PANTHER" id="PTHR10997">
    <property type="entry name" value="IMPORTIN-7, 8, 11"/>
    <property type="match status" value="1"/>
</dbReference>